<dbReference type="KEGG" id="abri:DFR85_05840"/>
<dbReference type="PANTHER" id="PTHR38597:SF1">
    <property type="entry name" value="BLL3834 PROTEIN"/>
    <property type="match status" value="1"/>
</dbReference>
<name>A0A2U9IE29_9CREN</name>
<dbReference type="AlphaFoldDB" id="A0A2U9IE29"/>
<dbReference type="Proteomes" id="UP000248044">
    <property type="component" value="Chromosome"/>
</dbReference>
<dbReference type="OrthoDB" id="9948at2157"/>
<reference evidence="1 2" key="1">
    <citation type="submission" date="2018-05" db="EMBL/GenBank/DDBJ databases">
        <title>Complete Genome Sequences of Extremely Thermoacidophilic, Metal-Mobilizing Type-Strain Members of the Archaeal Family Sulfolobaceae: Acidianus brierleyi DSM-1651T, Acidianus sulfidivorans DSM-18786T, Metallosphaera hakonensis DSM-7519T, and Metallosphaera prunae DSM-10039T.</title>
        <authorList>
            <person name="Counts J.A."/>
            <person name="Kelly R.M."/>
        </authorList>
    </citation>
    <scope>NUCLEOTIDE SEQUENCE [LARGE SCALE GENOMIC DNA]</scope>
    <source>
        <strain evidence="1 2">DSM 1651</strain>
    </source>
</reference>
<dbReference type="GeneID" id="36831658"/>
<accession>A0A2U9IE29</accession>
<dbReference type="RefSeq" id="WP_110270065.1">
    <property type="nucleotide sequence ID" value="NZ_CP029289.2"/>
</dbReference>
<protein>
    <submittedName>
        <fullName evidence="1">DUF763 domain-containing protein</fullName>
    </submittedName>
</protein>
<dbReference type="PANTHER" id="PTHR38597">
    <property type="entry name" value="BLL3834 PROTEIN"/>
    <property type="match status" value="1"/>
</dbReference>
<dbReference type="EMBL" id="CP029289">
    <property type="protein sequence ID" value="AWR94184.1"/>
    <property type="molecule type" value="Genomic_DNA"/>
</dbReference>
<evidence type="ECO:0000313" key="2">
    <source>
        <dbReference type="Proteomes" id="UP000248044"/>
    </source>
</evidence>
<gene>
    <name evidence="1" type="ORF">DFR85_05840</name>
</gene>
<keyword evidence="2" id="KW-1185">Reference proteome</keyword>
<dbReference type="Pfam" id="PF05559">
    <property type="entry name" value="DUF763"/>
    <property type="match status" value="1"/>
</dbReference>
<organism evidence="1 2">
    <name type="scientific">Acidianus brierleyi</name>
    <dbReference type="NCBI Taxonomy" id="41673"/>
    <lineage>
        <taxon>Archaea</taxon>
        <taxon>Thermoproteota</taxon>
        <taxon>Thermoprotei</taxon>
        <taxon>Sulfolobales</taxon>
        <taxon>Sulfolobaceae</taxon>
        <taxon>Acidianus</taxon>
    </lineage>
</organism>
<sequence length="382" mass="43019">MEIEGIADLPLHGGKVPPWLVPIMKRLAKSIIEIMVIEWGPEKVLERLANPLWFQGFNNAIAMDWDSSGSTTVTMGILKDVLNPKEFGFAILGGKGKNALKVPQELEELPKNYNVNTKRLSIISKTVAKVDTTLVQDGHQLYHHTMAVTENGYWIIIQQGMNPETKFARRYHWKNTENFTVEPHEGIAGTKGIAVNIIERNKDDVRKLVLDLLREDPRHIISEYEKAQAMVKGQGILDMWIKGGSIIGLSKKAKMIYMKPVDTKRIKQILENIYEAQPSTLEEALTQGMGPSTARALYLVSDLIYNEPPSYNDPVTTPYDPFKYAFTVGGKDGVPYPVNIKVAEEVVTTLEDFVERAKLDKKDKSLSLNRLRELSCGIKERS</sequence>
<proteinExistence type="predicted"/>
<dbReference type="InterPro" id="IPR008482">
    <property type="entry name" value="DUF763"/>
</dbReference>
<evidence type="ECO:0000313" key="1">
    <source>
        <dbReference type="EMBL" id="AWR94184.1"/>
    </source>
</evidence>